<accession>A0ABN8N873</accession>
<dbReference type="EMBL" id="CALNXK010000010">
    <property type="protein sequence ID" value="CAH3042767.1"/>
    <property type="molecule type" value="Genomic_DNA"/>
</dbReference>
<evidence type="ECO:0000313" key="2">
    <source>
        <dbReference type="EMBL" id="CAH3042767.1"/>
    </source>
</evidence>
<dbReference type="Proteomes" id="UP001159405">
    <property type="component" value="Unassembled WGS sequence"/>
</dbReference>
<dbReference type="SUPFAM" id="SSF54001">
    <property type="entry name" value="Cysteine proteinases"/>
    <property type="match status" value="1"/>
</dbReference>
<dbReference type="InterPro" id="IPR038765">
    <property type="entry name" value="Papain-like_cys_pep_sf"/>
</dbReference>
<dbReference type="Gene3D" id="3.40.395.10">
    <property type="entry name" value="Adenoviral Proteinase, Chain A"/>
    <property type="match status" value="1"/>
</dbReference>
<gene>
    <name evidence="2" type="ORF">PLOB_00001111</name>
</gene>
<evidence type="ECO:0000256" key="1">
    <source>
        <dbReference type="SAM" id="MobiDB-lite"/>
    </source>
</evidence>
<feature type="compositionally biased region" description="Basic residues" evidence="1">
    <location>
        <begin position="169"/>
        <end position="178"/>
    </location>
</feature>
<feature type="region of interest" description="Disordered" evidence="1">
    <location>
        <begin position="158"/>
        <end position="178"/>
    </location>
</feature>
<proteinExistence type="predicted"/>
<protein>
    <recommendedName>
        <fullName evidence="4">Ubiquitin-like protease family profile domain-containing protein</fullName>
    </recommendedName>
</protein>
<sequence>MLLQVYSTCLDPQKGWYVLNSDICGSEVRKFSDNVFFRRFPDEIHKVPFRELRDESGNALDPNLFGVKYQKCSVVVASTLGLCGALLRQRELNDQSYLSSDSFKRIAATINDHCAITGLPRNGTSSTVTALQKELEEAKGKIRDLQSIIADKSPAFNLSTDEKSAAPPKQKKTRLSKKSAGKVLRSMEDVCSRHKASVASVLGHLCTHDPQQQPSEARDIISEIVTSVTVKKGVKRGLQTLVPDVLQQYMQQFRVPDWVLLYFKLEAKVPDEGWQTMINLTKLGRTGKDNDANILLNKNQIKAVRRMIFTIVKKTLGLCETPKPLKGRQGKSQVLAGLTPIDTPFTSSQSCKAVYPLAIANCTETRSVNLELLLRDLTAQKKHIEKHGLTVDGKHYKIKFTVTADYKALLLCTQRKTGEEVKLGGHGKGVEACLFCTAIRGCNCKGVPANETCAECFLKAKGNIGKWTGVRDDLLIFFDVEVSDVNLCALHCELRNTEQLLASLGLTAHRCGSLKECNLVLSEYGPETMVKDRIVVKLKEGQQTDVDKHNIKVRSFSGNTEQAFLNNYEDIVDSSLPVQKVMNLFPDKEAAEDSVLAKISYCEERTEYYRNLLESGEFQRDNGAEGLETVAIAGTALSRVNFFILFRKFWEQCSKDLEDKYTNAEQADNALALRQYAAELEILRYKEVFSQWKDIASVIRHRVFKDDEDYEIDKYDIQCKEWGFLCRELFGLGLGTGDYGHMTIEHSPMLMRRFKSMARYSNQGFEAAHKVHRQLYAHCTNHDSTASESSIEQMFLHHYSTKLLYLRLCFQQAKKCSGSSGKSFFFRGCGWPSTKPKPEWSIEDKAWIATVNKLMDNLFGKDYLGYHYDKSKVCFVNEEDLPDFEYNHDEWEDRYYQTLNCTPLRPSEHIMTIAHKIISTCSAQLIDGNTIQLDDEDDPSGFSLGETEIKYLCTFFESSPHDPLRVVTSLDGINVDFKSVSTLVGERYIDNFIIDYCLKKSLISSQKQTKSTSSILCLPAEALSWLENQDLDPIKTVIQKDLHHPNELKLILMPVHMEDKHHWGLVCVDLDMVAIWYDDGLKVAPPENLCNSVGTLVKLLRDMFPSVADRMALTGNHFSTQQYRRIGMPLQRLDGKTAGGGSCGMGVILLGQDIIVEERVPPSRIMWTFEESNYYRKKLMLYMLT</sequence>
<organism evidence="2 3">
    <name type="scientific">Porites lobata</name>
    <dbReference type="NCBI Taxonomy" id="104759"/>
    <lineage>
        <taxon>Eukaryota</taxon>
        <taxon>Metazoa</taxon>
        <taxon>Cnidaria</taxon>
        <taxon>Anthozoa</taxon>
        <taxon>Hexacorallia</taxon>
        <taxon>Scleractinia</taxon>
        <taxon>Fungiina</taxon>
        <taxon>Poritidae</taxon>
        <taxon>Porites</taxon>
    </lineage>
</organism>
<keyword evidence="3" id="KW-1185">Reference proteome</keyword>
<evidence type="ECO:0008006" key="4">
    <source>
        <dbReference type="Google" id="ProtNLM"/>
    </source>
</evidence>
<reference evidence="2 3" key="1">
    <citation type="submission" date="2022-05" db="EMBL/GenBank/DDBJ databases">
        <authorList>
            <consortium name="Genoscope - CEA"/>
            <person name="William W."/>
        </authorList>
    </citation>
    <scope>NUCLEOTIDE SEQUENCE [LARGE SCALE GENOMIC DNA]</scope>
</reference>
<comment type="caution">
    <text evidence="2">The sequence shown here is derived from an EMBL/GenBank/DDBJ whole genome shotgun (WGS) entry which is preliminary data.</text>
</comment>
<evidence type="ECO:0000313" key="3">
    <source>
        <dbReference type="Proteomes" id="UP001159405"/>
    </source>
</evidence>
<name>A0ABN8N873_9CNID</name>